<dbReference type="EMBL" id="JAHXZJ010001864">
    <property type="protein sequence ID" value="KAH0549086.1"/>
    <property type="molecule type" value="Genomic_DNA"/>
</dbReference>
<gene>
    <name evidence="3" type="ORF">KQX54_005949</name>
</gene>
<keyword evidence="4" id="KW-1185">Reference proteome</keyword>
<feature type="chain" id="PRO_5043328093" description="ZP domain-containing protein" evidence="1">
    <location>
        <begin position="24"/>
        <end position="113"/>
    </location>
</feature>
<dbReference type="InterPro" id="IPR001507">
    <property type="entry name" value="ZP_dom"/>
</dbReference>
<organism evidence="3 4">
    <name type="scientific">Cotesia glomerata</name>
    <name type="common">Lepidopteran parasitic wasp</name>
    <name type="synonym">Apanteles glomeratus</name>
    <dbReference type="NCBI Taxonomy" id="32391"/>
    <lineage>
        <taxon>Eukaryota</taxon>
        <taxon>Metazoa</taxon>
        <taxon>Ecdysozoa</taxon>
        <taxon>Arthropoda</taxon>
        <taxon>Hexapoda</taxon>
        <taxon>Insecta</taxon>
        <taxon>Pterygota</taxon>
        <taxon>Neoptera</taxon>
        <taxon>Endopterygota</taxon>
        <taxon>Hymenoptera</taxon>
        <taxon>Apocrita</taxon>
        <taxon>Ichneumonoidea</taxon>
        <taxon>Braconidae</taxon>
        <taxon>Microgastrinae</taxon>
        <taxon>Cotesia</taxon>
    </lineage>
</organism>
<name>A0AAV7IBH8_COTGL</name>
<proteinExistence type="predicted"/>
<feature type="signal peptide" evidence="1">
    <location>
        <begin position="1"/>
        <end position="23"/>
    </location>
</feature>
<evidence type="ECO:0000259" key="2">
    <source>
        <dbReference type="PROSITE" id="PS51034"/>
    </source>
</evidence>
<comment type="caution">
    <text evidence="3">The sequence shown here is derived from an EMBL/GenBank/DDBJ whole genome shotgun (WGS) entry which is preliminary data.</text>
</comment>
<evidence type="ECO:0000313" key="3">
    <source>
        <dbReference type="EMBL" id="KAH0549086.1"/>
    </source>
</evidence>
<dbReference type="AlphaFoldDB" id="A0AAV7IBH8"/>
<dbReference type="PROSITE" id="PS51034">
    <property type="entry name" value="ZP_2"/>
    <property type="match status" value="1"/>
</dbReference>
<sequence length="113" mass="11804">MVKLYFLALAAAVLVLAPSDVSAISNFHYKCNGGNILVSFTPSRDHSGTVTVVGARNSACTVSFKVNEPFQHTFDAKQCGGSAMKLKVMESQLVVHGGSTSSSSSSSTQSVNC</sequence>
<keyword evidence="1" id="KW-0732">Signal</keyword>
<evidence type="ECO:0000313" key="4">
    <source>
        <dbReference type="Proteomes" id="UP000826195"/>
    </source>
</evidence>
<protein>
    <recommendedName>
        <fullName evidence="2">ZP domain-containing protein</fullName>
    </recommendedName>
</protein>
<evidence type="ECO:0000256" key="1">
    <source>
        <dbReference type="SAM" id="SignalP"/>
    </source>
</evidence>
<feature type="domain" description="ZP" evidence="2">
    <location>
        <begin position="30"/>
        <end position="113"/>
    </location>
</feature>
<accession>A0AAV7IBH8</accession>
<dbReference type="Proteomes" id="UP000826195">
    <property type="component" value="Unassembled WGS sequence"/>
</dbReference>
<reference evidence="3 4" key="1">
    <citation type="journal article" date="2021" name="J. Hered.">
        <title>A chromosome-level genome assembly of the parasitoid wasp, Cotesia glomerata (Hymenoptera: Braconidae).</title>
        <authorList>
            <person name="Pinto B.J."/>
            <person name="Weis J.J."/>
            <person name="Gamble T."/>
            <person name="Ode P.J."/>
            <person name="Paul R."/>
            <person name="Zaspel J.M."/>
        </authorList>
    </citation>
    <scope>NUCLEOTIDE SEQUENCE [LARGE SCALE GENOMIC DNA]</scope>
    <source>
        <strain evidence="3">CgM1</strain>
    </source>
</reference>